<keyword evidence="1" id="KW-0812">Transmembrane</keyword>
<keyword evidence="1" id="KW-1133">Transmembrane helix</keyword>
<dbReference type="RefSeq" id="WP_211783887.1">
    <property type="nucleotide sequence ID" value="NZ_CP047289.1"/>
</dbReference>
<feature type="transmembrane region" description="Helical" evidence="1">
    <location>
        <begin position="6"/>
        <end position="28"/>
    </location>
</feature>
<reference evidence="2" key="1">
    <citation type="submission" date="2020-01" db="EMBL/GenBank/DDBJ databases">
        <authorList>
            <person name="Yang Y."/>
            <person name="Kwon Y.M."/>
        </authorList>
    </citation>
    <scope>NUCLEOTIDE SEQUENCE</scope>
    <source>
        <strain evidence="2">PG104</strain>
    </source>
</reference>
<name>A0A8J8MUD0_9RHOB</name>
<organism evidence="2 3">
    <name type="scientific">Falsirhodobacter algicola</name>
    <dbReference type="NCBI Taxonomy" id="2692330"/>
    <lineage>
        <taxon>Bacteria</taxon>
        <taxon>Pseudomonadati</taxon>
        <taxon>Pseudomonadota</taxon>
        <taxon>Alphaproteobacteria</taxon>
        <taxon>Rhodobacterales</taxon>
        <taxon>Paracoccaceae</taxon>
        <taxon>Falsirhodobacter</taxon>
    </lineage>
</organism>
<gene>
    <name evidence="2" type="ORF">GR316_10580</name>
</gene>
<evidence type="ECO:0000313" key="2">
    <source>
        <dbReference type="EMBL" id="QUS36669.1"/>
    </source>
</evidence>
<keyword evidence="3" id="KW-1185">Reference proteome</keyword>
<feature type="transmembrane region" description="Helical" evidence="1">
    <location>
        <begin position="109"/>
        <end position="126"/>
    </location>
</feature>
<proteinExistence type="predicted"/>
<dbReference type="Proteomes" id="UP000679284">
    <property type="component" value="Chromosome"/>
</dbReference>
<feature type="transmembrane region" description="Helical" evidence="1">
    <location>
        <begin position="40"/>
        <end position="59"/>
    </location>
</feature>
<keyword evidence="1" id="KW-0472">Membrane</keyword>
<dbReference type="KEGG" id="fap:GR316_10580"/>
<sequence length="221" mass="24243">MQHPSFSFIARTVTLVLLAYLVVSAALVPDIELFFHEGAGVEQASLGLLLFGIGAWFLLAGEARWREWQIPAAMALMLAREMDFDKRFTDHGLLKLTTYTHAAPTSTRIIGAIAIAFTLWTGMRILRRNLPLWWARLRMAEVDAWLVLGAFVCGVAAKTLDGLGRKLADFGIIIQHETNALAGKGEEVLEALCYYLIVLAVARLAVPAVRRAAGLEPVAAE</sequence>
<protein>
    <submittedName>
        <fullName evidence="2">Uncharacterized protein</fullName>
    </submittedName>
</protein>
<evidence type="ECO:0000256" key="1">
    <source>
        <dbReference type="SAM" id="Phobius"/>
    </source>
</evidence>
<dbReference type="EMBL" id="CP047289">
    <property type="protein sequence ID" value="QUS36669.1"/>
    <property type="molecule type" value="Genomic_DNA"/>
</dbReference>
<dbReference type="AlphaFoldDB" id="A0A8J8MUD0"/>
<evidence type="ECO:0000313" key="3">
    <source>
        <dbReference type="Proteomes" id="UP000679284"/>
    </source>
</evidence>
<accession>A0A8J8MUD0</accession>